<dbReference type="SMART" id="SM00662">
    <property type="entry name" value="RPOLD"/>
    <property type="match status" value="1"/>
</dbReference>
<evidence type="ECO:0000256" key="2">
    <source>
        <dbReference type="ARBA" id="ARBA00012418"/>
    </source>
</evidence>
<keyword evidence="7" id="KW-0804">Transcription</keyword>
<keyword evidence="4 12" id="KW-0240">DNA-directed RNA polymerase</keyword>
<dbReference type="Proteomes" id="UP000034489">
    <property type="component" value="Unassembled WGS sequence"/>
</dbReference>
<evidence type="ECO:0000256" key="6">
    <source>
        <dbReference type="ARBA" id="ARBA00022695"/>
    </source>
</evidence>
<comment type="similarity">
    <text evidence="1">Belongs to the RNA polymerase alpha chain family.</text>
</comment>
<dbReference type="SUPFAM" id="SSF56553">
    <property type="entry name" value="Insert subdomain of RNA polymerase alpha subunit"/>
    <property type="match status" value="1"/>
</dbReference>
<dbReference type="SUPFAM" id="SSF47789">
    <property type="entry name" value="C-terminal domain of RNA polymerase alpha subunit"/>
    <property type="match status" value="1"/>
</dbReference>
<name>A0A0G0RSX5_9BACT</name>
<dbReference type="GO" id="GO:0003899">
    <property type="term" value="F:DNA-directed RNA polymerase activity"/>
    <property type="evidence" value="ECO:0007669"/>
    <property type="project" value="UniProtKB-EC"/>
</dbReference>
<keyword evidence="5" id="KW-0808">Transferase</keyword>
<evidence type="ECO:0000313" key="12">
    <source>
        <dbReference type="EMBL" id="KKR55608.1"/>
    </source>
</evidence>
<evidence type="ECO:0000256" key="9">
    <source>
        <dbReference type="ARBA" id="ARBA00033070"/>
    </source>
</evidence>
<dbReference type="EMBL" id="LBYQ01000003">
    <property type="protein sequence ID" value="KKR55608.1"/>
    <property type="molecule type" value="Genomic_DNA"/>
</dbReference>
<dbReference type="AlphaFoldDB" id="A0A0G0RSX5"/>
<dbReference type="SUPFAM" id="SSF55257">
    <property type="entry name" value="RBP11-like subunits of RNA polymerase"/>
    <property type="match status" value="1"/>
</dbReference>
<dbReference type="EC" id="2.7.7.6" evidence="2"/>
<dbReference type="InterPro" id="IPR036643">
    <property type="entry name" value="RNApol_insert_sf"/>
</dbReference>
<evidence type="ECO:0000256" key="10">
    <source>
        <dbReference type="ARBA" id="ARBA00048552"/>
    </source>
</evidence>
<sequence length="271" mass="29773">MLDLQLLEIETEKETNDFGRFIIEPLDQGLSGMAEDVVEFVLSLKGVRLISTSDKPQKLTLDVKGPKEVKAKDIGKASGVAIVNGDMVIAHLADSKSKLSAQLVVEKGQGYSLASDRQSNEIGVIPIDANFSPVDKVNYFVEPTRVGRLTNFDKLTIEVVTDGTIKPSEALKQAAKILVDHFAVIHQPQTATKKKKVEEKAAQITDDILNASLEELDLPVRLTNSLKTGKISTIGDFLARDRKEILKMKNMGPKSVALVEEKLKERGVERK</sequence>
<evidence type="ECO:0000256" key="8">
    <source>
        <dbReference type="ARBA" id="ARBA00032524"/>
    </source>
</evidence>
<dbReference type="GO" id="GO:0046983">
    <property type="term" value="F:protein dimerization activity"/>
    <property type="evidence" value="ECO:0007669"/>
    <property type="project" value="InterPro"/>
</dbReference>
<dbReference type="GO" id="GO:0003677">
    <property type="term" value="F:DNA binding"/>
    <property type="evidence" value="ECO:0007669"/>
    <property type="project" value="InterPro"/>
</dbReference>
<dbReference type="Pfam" id="PF01000">
    <property type="entry name" value="RNA_pol_A_bac"/>
    <property type="match status" value="1"/>
</dbReference>
<dbReference type="InterPro" id="IPR036603">
    <property type="entry name" value="RBP11-like"/>
</dbReference>
<evidence type="ECO:0000313" key="13">
    <source>
        <dbReference type="Proteomes" id="UP000034489"/>
    </source>
</evidence>
<evidence type="ECO:0000256" key="4">
    <source>
        <dbReference type="ARBA" id="ARBA00022478"/>
    </source>
</evidence>
<comment type="caution">
    <text evidence="12">The sequence shown here is derived from an EMBL/GenBank/DDBJ whole genome shotgun (WGS) entry which is preliminary data.</text>
</comment>
<dbReference type="InterPro" id="IPR011262">
    <property type="entry name" value="DNA-dir_RNA_pol_insert"/>
</dbReference>
<dbReference type="CDD" id="cd06928">
    <property type="entry name" value="RNAP_alpha_NTD"/>
    <property type="match status" value="1"/>
</dbReference>
<protein>
    <recommendedName>
        <fullName evidence="3">DNA-directed RNA polymerase subunit alpha</fullName>
        <ecNumber evidence="2">2.7.7.6</ecNumber>
    </recommendedName>
    <alternativeName>
        <fullName evidence="9">RNA polymerase subunit alpha</fullName>
    </alternativeName>
    <alternativeName>
        <fullName evidence="8">Transcriptase subunit alpha</fullName>
    </alternativeName>
</protein>
<evidence type="ECO:0000256" key="1">
    <source>
        <dbReference type="ARBA" id="ARBA00007123"/>
    </source>
</evidence>
<dbReference type="GO" id="GO:0006351">
    <property type="term" value="P:DNA-templated transcription"/>
    <property type="evidence" value="ECO:0007669"/>
    <property type="project" value="InterPro"/>
</dbReference>
<dbReference type="InterPro" id="IPR011260">
    <property type="entry name" value="RNAP_asu_C"/>
</dbReference>
<accession>A0A0G0RSX5</accession>
<gene>
    <name evidence="12" type="ORF">UT92_C0003G0026</name>
</gene>
<evidence type="ECO:0000259" key="11">
    <source>
        <dbReference type="SMART" id="SM00662"/>
    </source>
</evidence>
<comment type="catalytic activity">
    <reaction evidence="10">
        <text>RNA(n) + a ribonucleoside 5'-triphosphate = RNA(n+1) + diphosphate</text>
        <dbReference type="Rhea" id="RHEA:21248"/>
        <dbReference type="Rhea" id="RHEA-COMP:14527"/>
        <dbReference type="Rhea" id="RHEA-COMP:17342"/>
        <dbReference type="ChEBI" id="CHEBI:33019"/>
        <dbReference type="ChEBI" id="CHEBI:61557"/>
        <dbReference type="ChEBI" id="CHEBI:140395"/>
        <dbReference type="EC" id="2.7.7.6"/>
    </reaction>
</comment>
<feature type="domain" description="DNA-directed RNA polymerase RpoA/D/Rpb3-type" evidence="11">
    <location>
        <begin position="18"/>
        <end position="188"/>
    </location>
</feature>
<reference evidence="12 13" key="1">
    <citation type="journal article" date="2015" name="Nature">
        <title>rRNA introns, odd ribosomes, and small enigmatic genomes across a large radiation of phyla.</title>
        <authorList>
            <person name="Brown C.T."/>
            <person name="Hug L.A."/>
            <person name="Thomas B.C."/>
            <person name="Sharon I."/>
            <person name="Castelle C.J."/>
            <person name="Singh A."/>
            <person name="Wilkins M.J."/>
            <person name="Williams K.H."/>
            <person name="Banfield J.F."/>
        </authorList>
    </citation>
    <scope>NUCLEOTIDE SEQUENCE [LARGE SCALE GENOMIC DNA]</scope>
</reference>
<dbReference type="Pfam" id="PF03118">
    <property type="entry name" value="RNA_pol_A_CTD"/>
    <property type="match status" value="1"/>
</dbReference>
<dbReference type="Gene3D" id="3.30.1360.10">
    <property type="entry name" value="RNA polymerase, RBP11-like subunit"/>
    <property type="match status" value="1"/>
</dbReference>
<dbReference type="GO" id="GO:0000428">
    <property type="term" value="C:DNA-directed RNA polymerase complex"/>
    <property type="evidence" value="ECO:0007669"/>
    <property type="project" value="UniProtKB-KW"/>
</dbReference>
<dbReference type="GO" id="GO:0005737">
    <property type="term" value="C:cytoplasm"/>
    <property type="evidence" value="ECO:0007669"/>
    <property type="project" value="UniProtKB-ARBA"/>
</dbReference>
<proteinExistence type="inferred from homology"/>
<organism evidence="12 13">
    <name type="scientific">Candidatus Curtissbacteria bacterium GW2011_GWA1_40_24</name>
    <dbReference type="NCBI Taxonomy" id="1618406"/>
    <lineage>
        <taxon>Bacteria</taxon>
        <taxon>Candidatus Curtissiibacteriota</taxon>
    </lineage>
</organism>
<evidence type="ECO:0000256" key="3">
    <source>
        <dbReference type="ARBA" id="ARBA00015972"/>
    </source>
</evidence>
<dbReference type="Gene3D" id="2.170.120.12">
    <property type="entry name" value="DNA-directed RNA polymerase, insert domain"/>
    <property type="match status" value="1"/>
</dbReference>
<keyword evidence="6" id="KW-0548">Nucleotidyltransferase</keyword>
<evidence type="ECO:0000256" key="7">
    <source>
        <dbReference type="ARBA" id="ARBA00023163"/>
    </source>
</evidence>
<evidence type="ECO:0000256" key="5">
    <source>
        <dbReference type="ARBA" id="ARBA00022679"/>
    </source>
</evidence>
<dbReference type="InterPro" id="IPR011263">
    <property type="entry name" value="DNA-dir_RNA_pol_RpoA/D/Rpb3"/>
</dbReference>
<dbReference type="Gene3D" id="1.10.150.20">
    <property type="entry name" value="5' to 3' exonuclease, C-terminal subdomain"/>
    <property type="match status" value="1"/>
</dbReference>